<dbReference type="RefSeq" id="WP_259831720.1">
    <property type="nucleotide sequence ID" value="NZ_JANZQH010000016.1"/>
</dbReference>
<accession>A0ABT2IMY6</accession>
<reference evidence="2" key="1">
    <citation type="submission" date="2022-08" db="EMBL/GenBank/DDBJ databases">
        <title>Chryseobacterium antibioticum,isolated from the rhizosphere soil of Pyrola in Tibet.</title>
        <authorList>
            <person name="Kan Y."/>
        </authorList>
    </citation>
    <scope>NUCLEOTIDE SEQUENCE</scope>
    <source>
        <strain evidence="2">Pc2-12</strain>
    </source>
</reference>
<proteinExistence type="predicted"/>
<keyword evidence="1" id="KW-0732">Signal</keyword>
<dbReference type="Proteomes" id="UP001142057">
    <property type="component" value="Unassembled WGS sequence"/>
</dbReference>
<evidence type="ECO:0000313" key="2">
    <source>
        <dbReference type="EMBL" id="MCT2410016.1"/>
    </source>
</evidence>
<keyword evidence="3" id="KW-1185">Reference proteome</keyword>
<gene>
    <name evidence="2" type="ORF">NZD88_20870</name>
</gene>
<sequence length="151" mass="17643">MKKIFLLFVLFSGVAFGQFTVSNNDWKEVGKYFEGIKLYENLDKTKAKIYYLDYNTIGNSVSTIDLSKSYEFIFSTEKDTLDKLHKLIIEKLQEKKKQELVLNFQEGNLFLDFYAANFVSFKFENKASNEDLKRTTVGLNINRVNKLFGKK</sequence>
<evidence type="ECO:0000313" key="3">
    <source>
        <dbReference type="Proteomes" id="UP001142057"/>
    </source>
</evidence>
<dbReference type="EMBL" id="JANZQH010000016">
    <property type="protein sequence ID" value="MCT2410016.1"/>
    <property type="molecule type" value="Genomic_DNA"/>
</dbReference>
<organism evidence="2 3">
    <name type="scientific">Chryseobacterium pyrolae</name>
    <dbReference type="NCBI Taxonomy" id="2987481"/>
    <lineage>
        <taxon>Bacteria</taxon>
        <taxon>Pseudomonadati</taxon>
        <taxon>Bacteroidota</taxon>
        <taxon>Flavobacteriia</taxon>
        <taxon>Flavobacteriales</taxon>
        <taxon>Weeksellaceae</taxon>
        <taxon>Chryseobacterium group</taxon>
        <taxon>Chryseobacterium</taxon>
    </lineage>
</organism>
<feature type="signal peptide" evidence="1">
    <location>
        <begin position="1"/>
        <end position="17"/>
    </location>
</feature>
<evidence type="ECO:0000256" key="1">
    <source>
        <dbReference type="SAM" id="SignalP"/>
    </source>
</evidence>
<comment type="caution">
    <text evidence="2">The sequence shown here is derived from an EMBL/GenBank/DDBJ whole genome shotgun (WGS) entry which is preliminary data.</text>
</comment>
<protein>
    <submittedName>
        <fullName evidence="2">Uncharacterized protein</fullName>
    </submittedName>
</protein>
<feature type="chain" id="PRO_5047411364" evidence="1">
    <location>
        <begin position="18"/>
        <end position="151"/>
    </location>
</feature>
<name>A0ABT2IMY6_9FLAO</name>